<dbReference type="AlphaFoldDB" id="A0A2X0IQA5"/>
<sequence>MDGVAAAISERVARSVTGVVGLLAAVALIAVGAAVVSSARAVGVVLIVVGALVLSGLTAVAPGQARVVSLFGRYEGTIRATGLRWVNPLTKRQRVSTRIRNHETATLKVNDADGNPIEMAAVVVWQVEDTAKSVYSVEDVVRFVATQAETAVRHIAGSYPYDARGEERLSLRENAEEITSRMSAEIAQRVTLAGVGVVESRITRLSYAPEIAQAMLRRQQADAVVDARRRVVEGAVGMVRMALEQLTEEDLVELDEERKAAMVSNLLVVLCSETATQPVVNTGTLYQ</sequence>
<evidence type="ECO:0000259" key="2">
    <source>
        <dbReference type="SMART" id="SM00244"/>
    </source>
</evidence>
<keyword evidence="1" id="KW-1133">Transmembrane helix</keyword>
<dbReference type="Gene3D" id="3.30.479.30">
    <property type="entry name" value="Band 7 domain"/>
    <property type="match status" value="1"/>
</dbReference>
<dbReference type="PANTHER" id="PTHR43446:SF1">
    <property type="entry name" value="BAND 7 DOMAIN-CONTAINING PROTEIN"/>
    <property type="match status" value="1"/>
</dbReference>
<dbReference type="OrthoDB" id="9813479at2"/>
<feature type="transmembrane region" description="Helical" evidence="1">
    <location>
        <begin position="12"/>
        <end position="35"/>
    </location>
</feature>
<accession>A0A2X0IQA5</accession>
<dbReference type="PANTHER" id="PTHR43446">
    <property type="entry name" value="MEMBRANE PROTEIN-RELATED"/>
    <property type="match status" value="1"/>
</dbReference>
<dbReference type="InterPro" id="IPR036013">
    <property type="entry name" value="Band_7/SPFH_dom_sf"/>
</dbReference>
<feature type="domain" description="Band 7" evidence="2">
    <location>
        <begin position="55"/>
        <end position="219"/>
    </location>
</feature>
<feature type="transmembrane region" description="Helical" evidence="1">
    <location>
        <begin position="41"/>
        <end position="61"/>
    </location>
</feature>
<dbReference type="Proteomes" id="UP000248889">
    <property type="component" value="Unassembled WGS sequence"/>
</dbReference>
<dbReference type="SMART" id="SM00244">
    <property type="entry name" value="PHB"/>
    <property type="match status" value="1"/>
</dbReference>
<name>A0A2X0IQA5_9ACTN</name>
<gene>
    <name evidence="3" type="ORF">DN069_02335</name>
</gene>
<evidence type="ECO:0000256" key="1">
    <source>
        <dbReference type="SAM" id="Phobius"/>
    </source>
</evidence>
<proteinExistence type="predicted"/>
<dbReference type="CDD" id="cd03402">
    <property type="entry name" value="SPFH_like_u2"/>
    <property type="match status" value="1"/>
</dbReference>
<comment type="caution">
    <text evidence="3">The sequence shown here is derived from an EMBL/GenBank/DDBJ whole genome shotgun (WGS) entry which is preliminary data.</text>
</comment>
<organism evidence="3 4">
    <name type="scientific">Streptacidiphilus pinicola</name>
    <dbReference type="NCBI Taxonomy" id="2219663"/>
    <lineage>
        <taxon>Bacteria</taxon>
        <taxon>Bacillati</taxon>
        <taxon>Actinomycetota</taxon>
        <taxon>Actinomycetes</taxon>
        <taxon>Kitasatosporales</taxon>
        <taxon>Streptomycetaceae</taxon>
        <taxon>Streptacidiphilus</taxon>
    </lineage>
</organism>
<keyword evidence="4" id="KW-1185">Reference proteome</keyword>
<dbReference type="SUPFAM" id="SSF117892">
    <property type="entry name" value="Band 7/SPFH domain"/>
    <property type="match status" value="1"/>
</dbReference>
<dbReference type="Pfam" id="PF01145">
    <property type="entry name" value="Band_7"/>
    <property type="match status" value="1"/>
</dbReference>
<reference evidence="3 4" key="1">
    <citation type="submission" date="2018-06" db="EMBL/GenBank/DDBJ databases">
        <title>Streptacidiphilus pinicola sp. nov., isolated from pine grove soil.</title>
        <authorList>
            <person name="Roh S.G."/>
            <person name="Park S."/>
            <person name="Kim M.-K."/>
            <person name="Yun B.-R."/>
            <person name="Park J."/>
            <person name="Kim M.J."/>
            <person name="Kim Y.S."/>
            <person name="Kim S.B."/>
        </authorList>
    </citation>
    <scope>NUCLEOTIDE SEQUENCE [LARGE SCALE GENOMIC DNA]</scope>
    <source>
        <strain evidence="3 4">MMS16-CNU450</strain>
    </source>
</reference>
<keyword evidence="1" id="KW-0472">Membrane</keyword>
<keyword evidence="1" id="KW-0812">Transmembrane</keyword>
<dbReference type="EMBL" id="QKYN01000008">
    <property type="protein sequence ID" value="RAG87374.1"/>
    <property type="molecule type" value="Genomic_DNA"/>
</dbReference>
<dbReference type="RefSeq" id="WP_111498986.1">
    <property type="nucleotide sequence ID" value="NZ_QKYN01000008.1"/>
</dbReference>
<dbReference type="InterPro" id="IPR001107">
    <property type="entry name" value="Band_7"/>
</dbReference>
<protein>
    <submittedName>
        <fullName evidence="3">SPFH domain-containing protein</fullName>
    </submittedName>
</protein>
<evidence type="ECO:0000313" key="3">
    <source>
        <dbReference type="EMBL" id="RAG87374.1"/>
    </source>
</evidence>
<evidence type="ECO:0000313" key="4">
    <source>
        <dbReference type="Proteomes" id="UP000248889"/>
    </source>
</evidence>